<feature type="domain" description="Radical SAM core" evidence="10">
    <location>
        <begin position="131"/>
        <end position="361"/>
    </location>
</feature>
<sequence>MGCQMNSADSERMAGQLEAMGMAKVEDPSKANVVIYNTCSIRDHAEQKVYSYIGPQADRKRNGENVALIVAGCVAQQEGEKLLRRVPELDMVMGPQYANRIGDLLEDVVNGNQVVATEAAPMMEDSTRPRRESEVTAWVNVIYGCNERCTYCVVPTTRGVEQSRPKESIRKEMEELGRKGYREVTLLGQNIDAWGRDMEPKQRFSELLEEAATVEQVERIRFVTSHPRYMSLSVVETVAKHAKLCKCFHIPFQSGDDEVLRRMGRGHTIEQYLKIVKRIRELCPDAAITADCIVGFPGETEEQFENSLRLMEEVKFDVVNTAAYSPRPNTPAATWDNQIPEEVKSVRLQKINELGKQHAYERSQRYLGRVMDVLVEERNVKRPSQVKGRIEQGRPVYIEGNIDELKGKIVPVEIIEIGAYYLVGKQAGEAR</sequence>
<evidence type="ECO:0000313" key="13">
    <source>
        <dbReference type="Proteomes" id="UP000011087"/>
    </source>
</evidence>
<feature type="domain" description="TRAM" evidence="8">
    <location>
        <begin position="364"/>
        <end position="428"/>
    </location>
</feature>
<dbReference type="InterPro" id="IPR020612">
    <property type="entry name" value="Methylthiotransferase_CS"/>
</dbReference>
<dbReference type="GO" id="GO:0051539">
    <property type="term" value="F:4 iron, 4 sulfur cluster binding"/>
    <property type="evidence" value="ECO:0007669"/>
    <property type="project" value="UniProtKB-KW"/>
</dbReference>
<dbReference type="Gene3D" id="3.80.30.20">
    <property type="entry name" value="tm_1862 like domain"/>
    <property type="match status" value="1"/>
</dbReference>
<dbReference type="InterPro" id="IPR005839">
    <property type="entry name" value="Methylthiotransferase"/>
</dbReference>
<comment type="cofactor">
    <cofactor evidence="1">
        <name>[4Fe-4S] cluster</name>
        <dbReference type="ChEBI" id="CHEBI:49883"/>
    </cofactor>
</comment>
<evidence type="ECO:0000256" key="4">
    <source>
        <dbReference type="ARBA" id="ARBA00022691"/>
    </source>
</evidence>
<keyword evidence="7" id="KW-0411">Iron-sulfur</keyword>
<evidence type="ECO:0000259" key="8">
    <source>
        <dbReference type="PROSITE" id="PS50926"/>
    </source>
</evidence>
<dbReference type="Pfam" id="PF01938">
    <property type="entry name" value="TRAM"/>
    <property type="match status" value="1"/>
</dbReference>
<dbReference type="InterPro" id="IPR006463">
    <property type="entry name" value="MiaB_methiolase"/>
</dbReference>
<dbReference type="FunFam" id="3.40.50.12160:FF:000003">
    <property type="entry name" value="CDK5 regulatory subunit-associated protein 1"/>
    <property type="match status" value="1"/>
</dbReference>
<dbReference type="NCBIfam" id="TIGR00089">
    <property type="entry name" value="MiaB/RimO family radical SAM methylthiotransferase"/>
    <property type="match status" value="1"/>
</dbReference>
<organism evidence="11">
    <name type="scientific">Guillardia theta (strain CCMP2712)</name>
    <name type="common">Cryptophyte</name>
    <dbReference type="NCBI Taxonomy" id="905079"/>
    <lineage>
        <taxon>Eukaryota</taxon>
        <taxon>Cryptophyceae</taxon>
        <taxon>Pyrenomonadales</taxon>
        <taxon>Geminigeraceae</taxon>
        <taxon>Guillardia</taxon>
    </lineage>
</organism>
<dbReference type="RefSeq" id="XP_005826573.1">
    <property type="nucleotide sequence ID" value="XM_005826516.1"/>
</dbReference>
<reference evidence="13" key="2">
    <citation type="submission" date="2012-11" db="EMBL/GenBank/DDBJ databases">
        <authorList>
            <person name="Kuo A."/>
            <person name="Curtis B.A."/>
            <person name="Tanifuji G."/>
            <person name="Burki F."/>
            <person name="Gruber A."/>
            <person name="Irimia M."/>
            <person name="Maruyama S."/>
            <person name="Arias M.C."/>
            <person name="Ball S.G."/>
            <person name="Gile G.H."/>
            <person name="Hirakawa Y."/>
            <person name="Hopkins J.F."/>
            <person name="Rensing S.A."/>
            <person name="Schmutz J."/>
            <person name="Symeonidi A."/>
            <person name="Elias M."/>
            <person name="Eveleigh R.J."/>
            <person name="Herman E.K."/>
            <person name="Klute M.J."/>
            <person name="Nakayama T."/>
            <person name="Obornik M."/>
            <person name="Reyes-Prieto A."/>
            <person name="Armbrust E.V."/>
            <person name="Aves S.J."/>
            <person name="Beiko R.G."/>
            <person name="Coutinho P."/>
            <person name="Dacks J.B."/>
            <person name="Durnford D.G."/>
            <person name="Fast N.M."/>
            <person name="Green B.R."/>
            <person name="Grisdale C."/>
            <person name="Hempe F."/>
            <person name="Henrissat B."/>
            <person name="Hoppner M.P."/>
            <person name="Ishida K.-I."/>
            <person name="Kim E."/>
            <person name="Koreny L."/>
            <person name="Kroth P.G."/>
            <person name="Liu Y."/>
            <person name="Malik S.-B."/>
            <person name="Maier U.G."/>
            <person name="McRose D."/>
            <person name="Mock T."/>
            <person name="Neilson J.A."/>
            <person name="Onodera N.T."/>
            <person name="Poole A.M."/>
            <person name="Pritham E.J."/>
            <person name="Richards T.A."/>
            <person name="Rocap G."/>
            <person name="Roy S.W."/>
            <person name="Sarai C."/>
            <person name="Schaack S."/>
            <person name="Shirato S."/>
            <person name="Slamovits C.H."/>
            <person name="Spencer D.F."/>
            <person name="Suzuki S."/>
            <person name="Worden A.Z."/>
            <person name="Zauner S."/>
            <person name="Barry K."/>
            <person name="Bell C."/>
            <person name="Bharti A.K."/>
            <person name="Crow J.A."/>
            <person name="Grimwood J."/>
            <person name="Kramer R."/>
            <person name="Lindquist E."/>
            <person name="Lucas S."/>
            <person name="Salamov A."/>
            <person name="McFadden G.I."/>
            <person name="Lane C.E."/>
            <person name="Keeling P.J."/>
            <person name="Gray M.W."/>
            <person name="Grigoriev I.V."/>
            <person name="Archibald J.M."/>
        </authorList>
    </citation>
    <scope>NUCLEOTIDE SEQUENCE</scope>
    <source>
        <strain evidence="13">CCMP2712</strain>
    </source>
</reference>
<dbReference type="GO" id="GO:0035596">
    <property type="term" value="F:methylthiotransferase activity"/>
    <property type="evidence" value="ECO:0007669"/>
    <property type="project" value="InterPro"/>
</dbReference>
<dbReference type="GO" id="GO:0046872">
    <property type="term" value="F:metal ion binding"/>
    <property type="evidence" value="ECO:0007669"/>
    <property type="project" value="UniProtKB-KW"/>
</dbReference>
<dbReference type="InterPro" id="IPR002792">
    <property type="entry name" value="TRAM_dom"/>
</dbReference>
<dbReference type="KEGG" id="gtt:GUITHDRAFT_96633"/>
<feature type="domain" description="MTTase N-terminal" evidence="9">
    <location>
        <begin position="1"/>
        <end position="110"/>
    </location>
</feature>
<evidence type="ECO:0000313" key="11">
    <source>
        <dbReference type="EMBL" id="EKX39593.1"/>
    </source>
</evidence>
<name>L1ITN0_GUITC</name>
<dbReference type="SFLD" id="SFLDF00273">
    <property type="entry name" value="(dimethylallyl)adenosine_tRNA"/>
    <property type="match status" value="1"/>
</dbReference>
<keyword evidence="4" id="KW-0949">S-adenosyl-L-methionine</keyword>
<dbReference type="InterPro" id="IPR058240">
    <property type="entry name" value="rSAM_sf"/>
</dbReference>
<evidence type="ECO:0000256" key="5">
    <source>
        <dbReference type="ARBA" id="ARBA00022723"/>
    </source>
</evidence>
<dbReference type="SUPFAM" id="SSF102114">
    <property type="entry name" value="Radical SAM enzymes"/>
    <property type="match status" value="1"/>
</dbReference>
<dbReference type="SFLD" id="SFLDG01061">
    <property type="entry name" value="methylthiotransferase"/>
    <property type="match status" value="1"/>
</dbReference>
<evidence type="ECO:0000256" key="7">
    <source>
        <dbReference type="ARBA" id="ARBA00023014"/>
    </source>
</evidence>
<dbReference type="FunFam" id="3.80.30.20:FF:000001">
    <property type="entry name" value="tRNA-2-methylthio-N(6)-dimethylallyladenosine synthase 2"/>
    <property type="match status" value="1"/>
</dbReference>
<comment type="similarity">
    <text evidence="2">Belongs to the methylthiotransferase family. MiaB subfamily.</text>
</comment>
<dbReference type="PANTHER" id="PTHR43020">
    <property type="entry name" value="CDK5 REGULATORY SUBUNIT-ASSOCIATED PROTEIN 1"/>
    <property type="match status" value="1"/>
</dbReference>
<dbReference type="OMA" id="CNEKCTY"/>
<evidence type="ECO:0000259" key="10">
    <source>
        <dbReference type="PROSITE" id="PS51918"/>
    </source>
</evidence>
<dbReference type="SFLD" id="SFLDG01082">
    <property type="entry name" value="B12-binding_domain_containing"/>
    <property type="match status" value="1"/>
</dbReference>
<dbReference type="STRING" id="905079.L1ITN0"/>
<evidence type="ECO:0000256" key="2">
    <source>
        <dbReference type="ARBA" id="ARBA00009815"/>
    </source>
</evidence>
<dbReference type="SMART" id="SM00729">
    <property type="entry name" value="Elp3"/>
    <property type="match status" value="1"/>
</dbReference>
<dbReference type="eggNOG" id="KOG2492">
    <property type="taxonomic scope" value="Eukaryota"/>
</dbReference>
<accession>L1ITN0</accession>
<dbReference type="GO" id="GO:0035600">
    <property type="term" value="P:tRNA methylthiolation"/>
    <property type="evidence" value="ECO:0007669"/>
    <property type="project" value="TreeGrafter"/>
</dbReference>
<evidence type="ECO:0000259" key="9">
    <source>
        <dbReference type="PROSITE" id="PS51449"/>
    </source>
</evidence>
<dbReference type="HAMAP" id="MF_01864">
    <property type="entry name" value="tRNA_metthiotr_MiaB"/>
    <property type="match status" value="1"/>
</dbReference>
<dbReference type="InterPro" id="IPR006638">
    <property type="entry name" value="Elp3/MiaA/NifB-like_rSAM"/>
</dbReference>
<dbReference type="PROSITE" id="PS51918">
    <property type="entry name" value="RADICAL_SAM"/>
    <property type="match status" value="1"/>
</dbReference>
<dbReference type="GeneID" id="17296371"/>
<dbReference type="AlphaFoldDB" id="L1ITN0"/>
<dbReference type="InterPro" id="IPR013848">
    <property type="entry name" value="Methylthiotransferase_N"/>
</dbReference>
<dbReference type="PROSITE" id="PS50926">
    <property type="entry name" value="TRAM"/>
    <property type="match status" value="1"/>
</dbReference>
<dbReference type="OrthoDB" id="190098at2759"/>
<dbReference type="Pfam" id="PF04055">
    <property type="entry name" value="Radical_SAM"/>
    <property type="match status" value="1"/>
</dbReference>
<dbReference type="Proteomes" id="UP000011087">
    <property type="component" value="Unassembled WGS sequence"/>
</dbReference>
<dbReference type="PANTHER" id="PTHR43020:SF2">
    <property type="entry name" value="MITOCHONDRIAL TRNA METHYLTHIOTRANSFERASE CDK5RAP1"/>
    <property type="match status" value="1"/>
</dbReference>
<evidence type="ECO:0000313" key="12">
    <source>
        <dbReference type="EnsemblProtists" id="EKX39593"/>
    </source>
</evidence>
<dbReference type="PaxDb" id="55529-EKX39593"/>
<dbReference type="InterPro" id="IPR038135">
    <property type="entry name" value="Methylthiotransferase_N_sf"/>
</dbReference>
<dbReference type="HOGENOM" id="CLU_018697_2_2_1"/>
<protein>
    <submittedName>
        <fullName evidence="11 12">Uncharacterized protein</fullName>
    </submittedName>
</protein>
<dbReference type="PROSITE" id="PS01278">
    <property type="entry name" value="MTTASE_RADICAL"/>
    <property type="match status" value="1"/>
</dbReference>
<dbReference type="Pfam" id="PF00919">
    <property type="entry name" value="UPF0004"/>
    <property type="match status" value="1"/>
</dbReference>
<evidence type="ECO:0000256" key="3">
    <source>
        <dbReference type="ARBA" id="ARBA00022485"/>
    </source>
</evidence>
<dbReference type="InterPro" id="IPR023404">
    <property type="entry name" value="rSAM_horseshoe"/>
</dbReference>
<reference evidence="11 13" key="1">
    <citation type="journal article" date="2012" name="Nature">
        <title>Algal genomes reveal evolutionary mosaicism and the fate of nucleomorphs.</title>
        <authorList>
            <consortium name="DOE Joint Genome Institute"/>
            <person name="Curtis B.A."/>
            <person name="Tanifuji G."/>
            <person name="Burki F."/>
            <person name="Gruber A."/>
            <person name="Irimia M."/>
            <person name="Maruyama S."/>
            <person name="Arias M.C."/>
            <person name="Ball S.G."/>
            <person name="Gile G.H."/>
            <person name="Hirakawa Y."/>
            <person name="Hopkins J.F."/>
            <person name="Kuo A."/>
            <person name="Rensing S.A."/>
            <person name="Schmutz J."/>
            <person name="Symeonidi A."/>
            <person name="Elias M."/>
            <person name="Eveleigh R.J."/>
            <person name="Herman E.K."/>
            <person name="Klute M.J."/>
            <person name="Nakayama T."/>
            <person name="Obornik M."/>
            <person name="Reyes-Prieto A."/>
            <person name="Armbrust E.V."/>
            <person name="Aves S.J."/>
            <person name="Beiko R.G."/>
            <person name="Coutinho P."/>
            <person name="Dacks J.B."/>
            <person name="Durnford D.G."/>
            <person name="Fast N.M."/>
            <person name="Green B.R."/>
            <person name="Grisdale C.J."/>
            <person name="Hempel F."/>
            <person name="Henrissat B."/>
            <person name="Hoppner M.P."/>
            <person name="Ishida K."/>
            <person name="Kim E."/>
            <person name="Koreny L."/>
            <person name="Kroth P.G."/>
            <person name="Liu Y."/>
            <person name="Malik S.B."/>
            <person name="Maier U.G."/>
            <person name="McRose D."/>
            <person name="Mock T."/>
            <person name="Neilson J.A."/>
            <person name="Onodera N.T."/>
            <person name="Poole A.M."/>
            <person name="Pritham E.J."/>
            <person name="Richards T.A."/>
            <person name="Rocap G."/>
            <person name="Roy S.W."/>
            <person name="Sarai C."/>
            <person name="Schaack S."/>
            <person name="Shirato S."/>
            <person name="Slamovits C.H."/>
            <person name="Spencer D.F."/>
            <person name="Suzuki S."/>
            <person name="Worden A.Z."/>
            <person name="Zauner S."/>
            <person name="Barry K."/>
            <person name="Bell C."/>
            <person name="Bharti A.K."/>
            <person name="Crow J.A."/>
            <person name="Grimwood J."/>
            <person name="Kramer R."/>
            <person name="Lindquist E."/>
            <person name="Lucas S."/>
            <person name="Salamov A."/>
            <person name="McFadden G.I."/>
            <person name="Lane C.E."/>
            <person name="Keeling P.J."/>
            <person name="Gray M.W."/>
            <person name="Grigoriev I.V."/>
            <person name="Archibald J.M."/>
        </authorList>
    </citation>
    <scope>NUCLEOTIDE SEQUENCE</scope>
    <source>
        <strain evidence="11 13">CCMP2712</strain>
    </source>
</reference>
<reference evidence="12" key="3">
    <citation type="submission" date="2016-03" db="UniProtKB">
        <authorList>
            <consortium name="EnsemblProtists"/>
        </authorList>
    </citation>
    <scope>IDENTIFICATION</scope>
</reference>
<evidence type="ECO:0000256" key="1">
    <source>
        <dbReference type="ARBA" id="ARBA00001966"/>
    </source>
</evidence>
<keyword evidence="13" id="KW-1185">Reference proteome</keyword>
<dbReference type="CDD" id="cd01335">
    <property type="entry name" value="Radical_SAM"/>
    <property type="match status" value="1"/>
</dbReference>
<keyword evidence="5" id="KW-0479">Metal-binding</keyword>
<dbReference type="SFLD" id="SFLDS00029">
    <property type="entry name" value="Radical_SAM"/>
    <property type="match status" value="1"/>
</dbReference>
<dbReference type="Gene3D" id="3.40.50.12160">
    <property type="entry name" value="Methylthiotransferase, N-terminal domain"/>
    <property type="match status" value="1"/>
</dbReference>
<proteinExistence type="inferred from homology"/>
<dbReference type="EnsemblProtists" id="EKX39593">
    <property type="protein sequence ID" value="EKX39593"/>
    <property type="gene ID" value="GUITHDRAFT_96633"/>
</dbReference>
<dbReference type="EMBL" id="JH993038">
    <property type="protein sequence ID" value="EKX39593.1"/>
    <property type="molecule type" value="Genomic_DNA"/>
</dbReference>
<keyword evidence="3" id="KW-0004">4Fe-4S</keyword>
<gene>
    <name evidence="11" type="ORF">GUITHDRAFT_96633</name>
</gene>
<evidence type="ECO:0000256" key="6">
    <source>
        <dbReference type="ARBA" id="ARBA00023004"/>
    </source>
</evidence>
<keyword evidence="6" id="KW-0408">Iron</keyword>
<dbReference type="PROSITE" id="PS51449">
    <property type="entry name" value="MTTASE_N"/>
    <property type="match status" value="1"/>
</dbReference>
<dbReference type="NCBIfam" id="TIGR01574">
    <property type="entry name" value="miaB-methiolase"/>
    <property type="match status" value="1"/>
</dbReference>
<dbReference type="InterPro" id="IPR007197">
    <property type="entry name" value="rSAM"/>
</dbReference>